<dbReference type="Proteomes" id="UP000218327">
    <property type="component" value="Unassembled WGS sequence"/>
</dbReference>
<dbReference type="InterPro" id="IPR023614">
    <property type="entry name" value="Porin_dom_sf"/>
</dbReference>
<protein>
    <submittedName>
        <fullName evidence="2">Porin</fullName>
    </submittedName>
</protein>
<accession>A0A2A5B7P6</accession>
<sequence>MQLTKKLMALNVSLLLIGSAYGQDTPNIEIGGRIQMDATEFSNDGFDYDSGGEFRRGRLFIRGDLSENWDYKVQYDFAPKDAELKDGYIRYNGFENTLITIGNFKQFPNLEELTSSNNMTFTERALPDALLTARRVGVGYQTWSDRYSLAASAYGHEGNNLARGKGVAGRFIYRPQMADGQLLHLGLNLAKEEDDDDTIRRRARPESHEDGHRIIDTGKIANIDTFSKIGLEAVFVNGRFSAQTEYIRQDIERKIGPDLSFDGYYAYVSYFLTNDSRPYSNTNASFGTLTPSSSSGAWEIGARFSTLDLTDKDIAGGEADIITLGVNYYMTRDLRFTLNYIMADSDNVAGNDDPNAFQARVRFTF</sequence>
<organism evidence="2 3">
    <name type="scientific">SAR86 cluster bacterium</name>
    <dbReference type="NCBI Taxonomy" id="2030880"/>
    <lineage>
        <taxon>Bacteria</taxon>
        <taxon>Pseudomonadati</taxon>
        <taxon>Pseudomonadota</taxon>
        <taxon>Gammaproteobacteria</taxon>
        <taxon>SAR86 cluster</taxon>
    </lineage>
</organism>
<evidence type="ECO:0000313" key="3">
    <source>
        <dbReference type="Proteomes" id="UP000218327"/>
    </source>
</evidence>
<evidence type="ECO:0000313" key="2">
    <source>
        <dbReference type="EMBL" id="PCJ27549.1"/>
    </source>
</evidence>
<name>A0A2A5B7P6_9GAMM</name>
<dbReference type="AlphaFoldDB" id="A0A2A5B7P6"/>
<feature type="chain" id="PRO_5012133350" evidence="1">
    <location>
        <begin position="23"/>
        <end position="365"/>
    </location>
</feature>
<proteinExistence type="predicted"/>
<evidence type="ECO:0000256" key="1">
    <source>
        <dbReference type="SAM" id="SignalP"/>
    </source>
</evidence>
<dbReference type="Pfam" id="PF07396">
    <property type="entry name" value="Porin_O_P"/>
    <property type="match status" value="1"/>
</dbReference>
<comment type="caution">
    <text evidence="2">The sequence shown here is derived from an EMBL/GenBank/DDBJ whole genome shotgun (WGS) entry which is preliminary data.</text>
</comment>
<reference evidence="3" key="1">
    <citation type="submission" date="2017-08" db="EMBL/GenBank/DDBJ databases">
        <title>A dynamic microbial community with high functional redundancy inhabits the cold, oxic subseafloor aquifer.</title>
        <authorList>
            <person name="Tully B.J."/>
            <person name="Wheat C.G."/>
            <person name="Glazer B.T."/>
            <person name="Huber J.A."/>
        </authorList>
    </citation>
    <scope>NUCLEOTIDE SEQUENCE [LARGE SCALE GENOMIC DNA]</scope>
</reference>
<dbReference type="SUPFAM" id="SSF56935">
    <property type="entry name" value="Porins"/>
    <property type="match status" value="1"/>
</dbReference>
<dbReference type="EMBL" id="NVVJ01000006">
    <property type="protein sequence ID" value="PCJ27549.1"/>
    <property type="molecule type" value="Genomic_DNA"/>
</dbReference>
<keyword evidence="1" id="KW-0732">Signal</keyword>
<feature type="signal peptide" evidence="1">
    <location>
        <begin position="1"/>
        <end position="22"/>
    </location>
</feature>
<dbReference type="Gene3D" id="2.40.160.10">
    <property type="entry name" value="Porin"/>
    <property type="match status" value="1"/>
</dbReference>
<gene>
    <name evidence="2" type="ORF">COA96_03350</name>
</gene>
<dbReference type="InterPro" id="IPR010870">
    <property type="entry name" value="Porin_O/P"/>
</dbReference>